<dbReference type="InterPro" id="IPR006059">
    <property type="entry name" value="SBP"/>
</dbReference>
<dbReference type="Gene3D" id="3.40.190.10">
    <property type="entry name" value="Periplasmic binding protein-like II"/>
    <property type="match status" value="2"/>
</dbReference>
<dbReference type="InterPro" id="IPR050490">
    <property type="entry name" value="Bact_solute-bd_prot1"/>
</dbReference>
<name>A0A2K4ZBY2_9FIRM</name>
<evidence type="ECO:0000256" key="1">
    <source>
        <dbReference type="SAM" id="MobiDB-lite"/>
    </source>
</evidence>
<keyword evidence="3" id="KW-1185">Reference proteome</keyword>
<organism evidence="2 3">
    <name type="scientific">Acetatifactor muris</name>
    <dbReference type="NCBI Taxonomy" id="879566"/>
    <lineage>
        <taxon>Bacteria</taxon>
        <taxon>Bacillati</taxon>
        <taxon>Bacillota</taxon>
        <taxon>Clostridia</taxon>
        <taxon>Lachnospirales</taxon>
        <taxon>Lachnospiraceae</taxon>
        <taxon>Acetatifactor</taxon>
    </lineage>
</organism>
<dbReference type="SUPFAM" id="SSF53850">
    <property type="entry name" value="Periplasmic binding protein-like II"/>
    <property type="match status" value="1"/>
</dbReference>
<dbReference type="PANTHER" id="PTHR43649">
    <property type="entry name" value="ARABINOSE-BINDING PROTEIN-RELATED"/>
    <property type="match status" value="1"/>
</dbReference>
<dbReference type="EMBL" id="OFSM01000003">
    <property type="protein sequence ID" value="SOY27964.1"/>
    <property type="molecule type" value="Genomic_DNA"/>
</dbReference>
<evidence type="ECO:0000313" key="2">
    <source>
        <dbReference type="EMBL" id="SOY27964.1"/>
    </source>
</evidence>
<accession>A0A2K4ZBY2</accession>
<feature type="region of interest" description="Disordered" evidence="1">
    <location>
        <begin position="1"/>
        <end position="39"/>
    </location>
</feature>
<dbReference type="Proteomes" id="UP000236311">
    <property type="component" value="Unassembled WGS sequence"/>
</dbReference>
<evidence type="ECO:0000313" key="3">
    <source>
        <dbReference type="Proteomes" id="UP000236311"/>
    </source>
</evidence>
<protein>
    <submittedName>
        <fullName evidence="2">Lipoprotein LipO</fullName>
    </submittedName>
</protein>
<reference evidence="2 3" key="1">
    <citation type="submission" date="2018-01" db="EMBL/GenBank/DDBJ databases">
        <authorList>
            <person name="Gaut B.S."/>
            <person name="Morton B.R."/>
            <person name="Clegg M.T."/>
            <person name="Duvall M.R."/>
        </authorList>
    </citation>
    <scope>NUCLEOTIDE SEQUENCE [LARGE SCALE GENOMIC DNA]</scope>
    <source>
        <strain evidence="2">GP69</strain>
    </source>
</reference>
<gene>
    <name evidence="2" type="primary">lipO_4</name>
    <name evidence="2" type="ORF">AMURIS_00669</name>
</gene>
<dbReference type="AlphaFoldDB" id="A0A2K4ZBY2"/>
<dbReference type="Pfam" id="PF01547">
    <property type="entry name" value="SBP_bac_1"/>
    <property type="match status" value="1"/>
</dbReference>
<keyword evidence="2" id="KW-0449">Lipoprotein</keyword>
<proteinExistence type="predicted"/>
<sequence length="534" mass="59640">MVSRPAEIPAKHREAPAVPVPEIRPGGVEAGEGNQETPAEATTLSVMMYDRGNTTETYGSATDNYWTHWVQKEFGDPNNITVTFVPVPRSQDAEKVNTLMAGDEAPDIIFSYDSNMIMQFGKDGGLVELSDLIQQYGPNLQENLEETMSYGQSEGNQWAIVARRPNVGWHSMYIRKDWLDGIGYTLQTDADGIYHMSIEDFTDLLHQFKDLDPSGQGSEMFPLGLIGAWSAGLADTIIKAFIDTPNLTDEMHACYNDMFWPGYKEGVRYLNQLYNEGLADPDFMVDTDTSYTSFNGLLSNGRILAFGHDAAEVTGVKALYETDSDAEVVPFYLDNVNGEQFNRVYAPTGMYIAVPATCKNPENAIKYLDWLSVWDVAKVFHYGFEGVHYNLEGDTIVTIPYTDEEKAASEYDFERITVGDFMLVYNGKPYGYKESTEGMDEVTAKMKKLAYDAFIAAEVGGQADYYFQGIKTEADEKYAGLLPGLTSELPTLITCKPEEFDSTYDKILNDYLQAGGQEVIDQKIDLYKELEAAK</sequence>